<dbReference type="Proteomes" id="UP000527355">
    <property type="component" value="Unassembled WGS sequence"/>
</dbReference>
<gene>
    <name evidence="2" type="ORF">mMyoMyo1_008448</name>
</gene>
<dbReference type="AlphaFoldDB" id="A0A7J7V3J5"/>
<feature type="compositionally biased region" description="Polar residues" evidence="1">
    <location>
        <begin position="80"/>
        <end position="91"/>
    </location>
</feature>
<sequence length="138" mass="15218">MRNRQESQLLSASSSVGETVNKHRIKCVITDIGKCYDSLREKIGETDKVCEGSAVREFSLRKSAAGTVWRESQAEVVQGRKSSVRSQSPGNTHCGWSRGERWTGDKDKLTKGSQSLGFVLNSAGILWRASGTWHTLTC</sequence>
<accession>A0A7J7V3J5</accession>
<evidence type="ECO:0000313" key="3">
    <source>
        <dbReference type="Proteomes" id="UP000527355"/>
    </source>
</evidence>
<proteinExistence type="predicted"/>
<feature type="region of interest" description="Disordered" evidence="1">
    <location>
        <begin position="79"/>
        <end position="100"/>
    </location>
</feature>
<keyword evidence="3" id="KW-1185">Reference proteome</keyword>
<dbReference type="EMBL" id="JABWUV010000011">
    <property type="protein sequence ID" value="KAF6319709.1"/>
    <property type="molecule type" value="Genomic_DNA"/>
</dbReference>
<name>A0A7J7V3J5_MYOMY</name>
<evidence type="ECO:0000256" key="1">
    <source>
        <dbReference type="SAM" id="MobiDB-lite"/>
    </source>
</evidence>
<reference evidence="2 3" key="1">
    <citation type="journal article" date="2020" name="Nature">
        <title>Six reference-quality genomes reveal evolution of bat adaptations.</title>
        <authorList>
            <person name="Jebb D."/>
            <person name="Huang Z."/>
            <person name="Pippel M."/>
            <person name="Hughes G.M."/>
            <person name="Lavrichenko K."/>
            <person name="Devanna P."/>
            <person name="Winkler S."/>
            <person name="Jermiin L.S."/>
            <person name="Skirmuntt E.C."/>
            <person name="Katzourakis A."/>
            <person name="Burkitt-Gray L."/>
            <person name="Ray D.A."/>
            <person name="Sullivan K.A.M."/>
            <person name="Roscito J.G."/>
            <person name="Kirilenko B.M."/>
            <person name="Davalos L.M."/>
            <person name="Corthals A.P."/>
            <person name="Power M.L."/>
            <person name="Jones G."/>
            <person name="Ransome R.D."/>
            <person name="Dechmann D.K.N."/>
            <person name="Locatelli A.G."/>
            <person name="Puechmaille S.J."/>
            <person name="Fedrigo O."/>
            <person name="Jarvis E.D."/>
            <person name="Hiller M."/>
            <person name="Vernes S.C."/>
            <person name="Myers E.W."/>
            <person name="Teeling E.C."/>
        </authorList>
    </citation>
    <scope>NUCLEOTIDE SEQUENCE [LARGE SCALE GENOMIC DNA]</scope>
    <source>
        <strain evidence="2">MMyoMyo1</strain>
        <tissue evidence="2">Flight muscle</tissue>
    </source>
</reference>
<comment type="caution">
    <text evidence="2">The sequence shown here is derived from an EMBL/GenBank/DDBJ whole genome shotgun (WGS) entry which is preliminary data.</text>
</comment>
<protein>
    <submittedName>
        <fullName evidence="2">Uncharacterized protein</fullName>
    </submittedName>
</protein>
<evidence type="ECO:0000313" key="2">
    <source>
        <dbReference type="EMBL" id="KAF6319709.1"/>
    </source>
</evidence>
<organism evidence="2 3">
    <name type="scientific">Myotis myotis</name>
    <name type="common">Greater mouse-eared bat</name>
    <name type="synonym">Vespertilio myotis</name>
    <dbReference type="NCBI Taxonomy" id="51298"/>
    <lineage>
        <taxon>Eukaryota</taxon>
        <taxon>Metazoa</taxon>
        <taxon>Chordata</taxon>
        <taxon>Craniata</taxon>
        <taxon>Vertebrata</taxon>
        <taxon>Euteleostomi</taxon>
        <taxon>Mammalia</taxon>
        <taxon>Eutheria</taxon>
        <taxon>Laurasiatheria</taxon>
        <taxon>Chiroptera</taxon>
        <taxon>Yangochiroptera</taxon>
        <taxon>Vespertilionidae</taxon>
        <taxon>Myotis</taxon>
    </lineage>
</organism>